<dbReference type="OrthoDB" id="342399at2"/>
<dbReference type="SUPFAM" id="SSF52172">
    <property type="entry name" value="CheY-like"/>
    <property type="match status" value="1"/>
</dbReference>
<accession>A0A5C4TB08</accession>
<dbReference type="EMBL" id="VDCQ01000015">
    <property type="protein sequence ID" value="TNJ65790.1"/>
    <property type="molecule type" value="Genomic_DNA"/>
</dbReference>
<dbReference type="GO" id="GO:0000160">
    <property type="term" value="P:phosphorelay signal transduction system"/>
    <property type="evidence" value="ECO:0007669"/>
    <property type="project" value="InterPro"/>
</dbReference>
<dbReference type="AlphaFoldDB" id="A0A5C4TB08"/>
<feature type="region of interest" description="Disordered" evidence="5">
    <location>
        <begin position="528"/>
        <end position="551"/>
    </location>
</feature>
<feature type="domain" description="HTH araC/xylS-type" evidence="6">
    <location>
        <begin position="427"/>
        <end position="525"/>
    </location>
</feature>
<dbReference type="SUPFAM" id="SSF46689">
    <property type="entry name" value="Homeodomain-like"/>
    <property type="match status" value="2"/>
</dbReference>
<dbReference type="RefSeq" id="WP_139602592.1">
    <property type="nucleotide sequence ID" value="NZ_VDCQ01000015.1"/>
</dbReference>
<dbReference type="PANTHER" id="PTHR43280">
    <property type="entry name" value="ARAC-FAMILY TRANSCRIPTIONAL REGULATOR"/>
    <property type="match status" value="1"/>
</dbReference>
<name>A0A5C4TB08_9BACL</name>
<evidence type="ECO:0000313" key="9">
    <source>
        <dbReference type="Proteomes" id="UP000307943"/>
    </source>
</evidence>
<evidence type="ECO:0000259" key="6">
    <source>
        <dbReference type="PROSITE" id="PS01124"/>
    </source>
</evidence>
<dbReference type="Gene3D" id="1.10.10.60">
    <property type="entry name" value="Homeodomain-like"/>
    <property type="match status" value="2"/>
</dbReference>
<evidence type="ECO:0000256" key="4">
    <source>
        <dbReference type="PROSITE-ProRule" id="PRU00169"/>
    </source>
</evidence>
<dbReference type="InterPro" id="IPR009057">
    <property type="entry name" value="Homeodomain-like_sf"/>
</dbReference>
<reference evidence="8 9" key="1">
    <citation type="submission" date="2019-05" db="EMBL/GenBank/DDBJ databases">
        <title>We sequenced the genome of Paenibacillus hemerocallicola KCTC 33185 for further insight into its adaptation and study the phylogeny of Paenibacillus.</title>
        <authorList>
            <person name="Narsing Rao M.P."/>
        </authorList>
    </citation>
    <scope>NUCLEOTIDE SEQUENCE [LARGE SCALE GENOMIC DNA]</scope>
    <source>
        <strain evidence="8 9">KCTC 33185</strain>
    </source>
</reference>
<dbReference type="Pfam" id="PF12833">
    <property type="entry name" value="HTH_18"/>
    <property type="match status" value="1"/>
</dbReference>
<keyword evidence="1" id="KW-0805">Transcription regulation</keyword>
<keyword evidence="9" id="KW-1185">Reference proteome</keyword>
<feature type="modified residue" description="4-aspartylphosphate" evidence="4">
    <location>
        <position position="55"/>
    </location>
</feature>
<proteinExistence type="predicted"/>
<gene>
    <name evidence="8" type="ORF">FE784_12785</name>
</gene>
<dbReference type="PROSITE" id="PS01124">
    <property type="entry name" value="HTH_ARAC_FAMILY_2"/>
    <property type="match status" value="1"/>
</dbReference>
<sequence length="551" mass="61767">MKSVMIVDDESMVRLGLQTVIDWRANGYEIAGVYKNGLEAWNAINASPPDVLLTDIRMPEMDGLELIRRVRESGSALNVVILSSYEEFDYARQALQLQVQDYIVKHRLEADSLLGVLNRLVFPKPERHEESEPSMRADAAARLLGGTEPGESFGPGETAETLLAALRPASAAAQSVHWSVFEPLTSGMPLTSFQLKGLEIALIDKLRGAPAAAAYAGAAGNRLHVLHWLEAPCHDAEAWLERTGLAWEPLQSFARTNLNVQLAVGIGSGDPSRIGEARASAEALLVGAFYDGPGLYANGMRTDPVSLDRCDWTEAYKTLKPLLMAHDFDRVIREIRSMRRTDTGQRLHPADLKQLCGFCVNRLMDMVLERYPQGSDREQWRGELQSIRLEELAGAGSWPQAETFLRKAFERIGAAIAQSVQRNGWIGELKAYIAQHYEKPLRLEDMAARVNFSVGYISQRFHQETGYSFSDYVTMVRIEKAIQLLHASDWTTERIAEKVGYPNANYFTKVFKKVTGLKLTEFKRKRLLRDQPEPSNGRAEKGRFAEWNKTE</sequence>
<evidence type="ECO:0000256" key="3">
    <source>
        <dbReference type="ARBA" id="ARBA00023163"/>
    </source>
</evidence>
<keyword evidence="4" id="KW-0597">Phosphoprotein</keyword>
<keyword evidence="3" id="KW-0804">Transcription</keyword>
<dbReference type="PANTHER" id="PTHR43280:SF28">
    <property type="entry name" value="HTH-TYPE TRANSCRIPTIONAL ACTIVATOR RHAS"/>
    <property type="match status" value="1"/>
</dbReference>
<dbReference type="CDD" id="cd17536">
    <property type="entry name" value="REC_YesN-like"/>
    <property type="match status" value="1"/>
</dbReference>
<dbReference type="InterPro" id="IPR001789">
    <property type="entry name" value="Sig_transdc_resp-reg_receiver"/>
</dbReference>
<dbReference type="GO" id="GO:0003700">
    <property type="term" value="F:DNA-binding transcription factor activity"/>
    <property type="evidence" value="ECO:0007669"/>
    <property type="project" value="InterPro"/>
</dbReference>
<comment type="caution">
    <text evidence="8">The sequence shown here is derived from an EMBL/GenBank/DDBJ whole genome shotgun (WGS) entry which is preliminary data.</text>
</comment>
<evidence type="ECO:0000256" key="2">
    <source>
        <dbReference type="ARBA" id="ARBA00023125"/>
    </source>
</evidence>
<dbReference type="Pfam" id="PF00072">
    <property type="entry name" value="Response_reg"/>
    <property type="match status" value="1"/>
</dbReference>
<protein>
    <submittedName>
        <fullName evidence="8">Response regulator</fullName>
    </submittedName>
</protein>
<dbReference type="Proteomes" id="UP000307943">
    <property type="component" value="Unassembled WGS sequence"/>
</dbReference>
<dbReference type="Gene3D" id="3.40.50.2300">
    <property type="match status" value="1"/>
</dbReference>
<evidence type="ECO:0000313" key="8">
    <source>
        <dbReference type="EMBL" id="TNJ65790.1"/>
    </source>
</evidence>
<dbReference type="SMART" id="SM00448">
    <property type="entry name" value="REC"/>
    <property type="match status" value="1"/>
</dbReference>
<organism evidence="8 9">
    <name type="scientific">Paenibacillus hemerocallicola</name>
    <dbReference type="NCBI Taxonomy" id="1172614"/>
    <lineage>
        <taxon>Bacteria</taxon>
        <taxon>Bacillati</taxon>
        <taxon>Bacillota</taxon>
        <taxon>Bacilli</taxon>
        <taxon>Bacillales</taxon>
        <taxon>Paenibacillaceae</taxon>
        <taxon>Paenibacillus</taxon>
    </lineage>
</organism>
<dbReference type="InterPro" id="IPR018060">
    <property type="entry name" value="HTH_AraC"/>
</dbReference>
<dbReference type="PROSITE" id="PS50110">
    <property type="entry name" value="RESPONSE_REGULATORY"/>
    <property type="match status" value="1"/>
</dbReference>
<evidence type="ECO:0000256" key="5">
    <source>
        <dbReference type="SAM" id="MobiDB-lite"/>
    </source>
</evidence>
<dbReference type="GO" id="GO:0043565">
    <property type="term" value="F:sequence-specific DNA binding"/>
    <property type="evidence" value="ECO:0007669"/>
    <property type="project" value="InterPro"/>
</dbReference>
<evidence type="ECO:0000259" key="7">
    <source>
        <dbReference type="PROSITE" id="PS50110"/>
    </source>
</evidence>
<dbReference type="InterPro" id="IPR011006">
    <property type="entry name" value="CheY-like_superfamily"/>
</dbReference>
<evidence type="ECO:0000256" key="1">
    <source>
        <dbReference type="ARBA" id="ARBA00023015"/>
    </source>
</evidence>
<dbReference type="SMART" id="SM00342">
    <property type="entry name" value="HTH_ARAC"/>
    <property type="match status" value="1"/>
</dbReference>
<feature type="domain" description="Response regulatory" evidence="7">
    <location>
        <begin position="3"/>
        <end position="120"/>
    </location>
</feature>
<keyword evidence="2" id="KW-0238">DNA-binding</keyword>